<dbReference type="AlphaFoldDB" id="A0A177B6L3"/>
<dbReference type="EMBL" id="LWCA01000342">
    <property type="protein sequence ID" value="OAF69064.1"/>
    <property type="molecule type" value="Genomic_DNA"/>
</dbReference>
<keyword evidence="3" id="KW-1185">Reference proteome</keyword>
<gene>
    <name evidence="2" type="ORF">A3Q56_03191</name>
</gene>
<keyword evidence="1" id="KW-0812">Transmembrane</keyword>
<proteinExistence type="predicted"/>
<dbReference type="Proteomes" id="UP000078046">
    <property type="component" value="Unassembled WGS sequence"/>
</dbReference>
<comment type="caution">
    <text evidence="2">The sequence shown here is derived from an EMBL/GenBank/DDBJ whole genome shotgun (WGS) entry which is preliminary data.</text>
</comment>
<evidence type="ECO:0000256" key="1">
    <source>
        <dbReference type="SAM" id="Phobius"/>
    </source>
</evidence>
<sequence>MGSVHLMDKLLSSYRPKLQSKKWYWNFFINAVNFLVLASWRIYQNRDNMKESHISFRSAFAIYLVKSASSITNSILSGPGSNPLQEIRFDGLNHYLISQAKQARCAVLLNVTNFPLMEHSNLSNLINFINDDSRDDDNPLKSFIDENLYIYKDKYFKYGEKYEKSGNNIIYHLTLPMERDMLLKKFLNVNLFCILGGCENLCNFSANFEHDFNFMDVINFFCDLKRIKQDYYQLKQKEMLVKIKTHAKQQNVVHRNLIYKGITHKSVCHADRETRFLTMGNRPLKTNKDYLYFGGNTKIPLSLNFNLPKINLQNSLKLLQNENIPKNDIIAPSKDLSTTFSSTYFIIERSHIQNI</sequence>
<name>A0A177B6L3_9BILA</name>
<keyword evidence="1" id="KW-0472">Membrane</keyword>
<reference evidence="2 3" key="1">
    <citation type="submission" date="2016-04" db="EMBL/GenBank/DDBJ databases">
        <title>The genome of Intoshia linei affirms orthonectids as highly simplified spiralians.</title>
        <authorList>
            <person name="Mikhailov K.V."/>
            <person name="Slusarev G.S."/>
            <person name="Nikitin M.A."/>
            <person name="Logacheva M.D."/>
            <person name="Penin A."/>
            <person name="Aleoshin V."/>
            <person name="Panchin Y.V."/>
        </authorList>
    </citation>
    <scope>NUCLEOTIDE SEQUENCE [LARGE SCALE GENOMIC DNA]</scope>
    <source>
        <strain evidence="2">Intl2013</strain>
        <tissue evidence="2">Whole animal</tissue>
    </source>
</reference>
<evidence type="ECO:0000313" key="2">
    <source>
        <dbReference type="EMBL" id="OAF69064.1"/>
    </source>
</evidence>
<protein>
    <recommendedName>
        <fullName evidence="4">PiggyBac transposable element-derived protein domain-containing protein</fullName>
    </recommendedName>
</protein>
<evidence type="ECO:0008006" key="4">
    <source>
        <dbReference type="Google" id="ProtNLM"/>
    </source>
</evidence>
<evidence type="ECO:0000313" key="3">
    <source>
        <dbReference type="Proteomes" id="UP000078046"/>
    </source>
</evidence>
<feature type="transmembrane region" description="Helical" evidence="1">
    <location>
        <begin position="23"/>
        <end position="43"/>
    </location>
</feature>
<accession>A0A177B6L3</accession>
<keyword evidence="1" id="KW-1133">Transmembrane helix</keyword>
<organism evidence="2 3">
    <name type="scientific">Intoshia linei</name>
    <dbReference type="NCBI Taxonomy" id="1819745"/>
    <lineage>
        <taxon>Eukaryota</taxon>
        <taxon>Metazoa</taxon>
        <taxon>Spiralia</taxon>
        <taxon>Lophotrochozoa</taxon>
        <taxon>Mesozoa</taxon>
        <taxon>Orthonectida</taxon>
        <taxon>Rhopaluridae</taxon>
        <taxon>Intoshia</taxon>
    </lineage>
</organism>
<dbReference type="OrthoDB" id="6151656at2759"/>